<reference evidence="1" key="1">
    <citation type="submission" date="2022-11" db="EMBL/GenBank/DDBJ databases">
        <title>Lacinutrix neustonica HL-RS19T sp. nov., isolated from the surface microlayer sample of brackish Lake Shihwa.</title>
        <authorList>
            <person name="Choi J.Y."/>
            <person name="Hwang C.Y."/>
        </authorList>
    </citation>
    <scope>NUCLEOTIDE SEQUENCE</scope>
    <source>
        <strain evidence="1">HL-RS19</strain>
    </source>
</reference>
<dbReference type="EMBL" id="CP113088">
    <property type="protein sequence ID" value="WAC01863.1"/>
    <property type="molecule type" value="Genomic_DNA"/>
</dbReference>
<evidence type="ECO:0000313" key="2">
    <source>
        <dbReference type="Proteomes" id="UP001164705"/>
    </source>
</evidence>
<keyword evidence="2" id="KW-1185">Reference proteome</keyword>
<dbReference type="Pfam" id="PF13585">
    <property type="entry name" value="CHU_C"/>
    <property type="match status" value="1"/>
</dbReference>
<protein>
    <submittedName>
        <fullName evidence="1">T9SS type B sorting domain-containing protein</fullName>
    </submittedName>
</protein>
<proteinExistence type="predicted"/>
<dbReference type="InterPro" id="IPR026341">
    <property type="entry name" value="T9SS_type_B"/>
</dbReference>
<dbReference type="AlphaFoldDB" id="A0A9E8SCY9"/>
<dbReference type="KEGG" id="lnu:N7U66_18660"/>
<name>A0A9E8SCY9_9FLAO</name>
<evidence type="ECO:0000313" key="1">
    <source>
        <dbReference type="EMBL" id="WAC01863.1"/>
    </source>
</evidence>
<sequence length="224" mass="25164">MKCYSQFIRCPKYRENETRFYCLNEFPQTITVDSGLNDTNSGNYSFEWSTSENTETIEVNAAGTYTVVVTNNGTGCEKTKTIIIEPSNIATIENVEITDGSLNNNQITILTSGEGNYLYALIDSAGIQSAFQESNTFSQLQPGIYSILIRDIKNNCGITNDMVSLIGFPLYFTPNNDGKNDTWQVYGVSKNFQPNSEILIFDRYGKLIAQILASRSRLGWDIQW</sequence>
<gene>
    <name evidence="1" type="ORF">N7U66_18660</name>
</gene>
<organism evidence="1 2">
    <name type="scientific">Lacinutrix neustonica</name>
    <dbReference type="NCBI Taxonomy" id="2980107"/>
    <lineage>
        <taxon>Bacteria</taxon>
        <taxon>Pseudomonadati</taxon>
        <taxon>Bacteroidota</taxon>
        <taxon>Flavobacteriia</taxon>
        <taxon>Flavobacteriales</taxon>
        <taxon>Flavobacteriaceae</taxon>
        <taxon>Lacinutrix</taxon>
    </lineage>
</organism>
<dbReference type="Proteomes" id="UP001164705">
    <property type="component" value="Chromosome"/>
</dbReference>
<dbReference type="NCBIfam" id="TIGR04131">
    <property type="entry name" value="Bac_Flav_CTERM"/>
    <property type="match status" value="1"/>
</dbReference>
<accession>A0A9E8SCY9</accession>